<keyword evidence="2" id="KW-1185">Reference proteome</keyword>
<accession>A0ACC3CI99</accession>
<organism evidence="1 2">
    <name type="scientific">Pyropia yezoensis</name>
    <name type="common">Susabi-nori</name>
    <name type="synonym">Porphyra yezoensis</name>
    <dbReference type="NCBI Taxonomy" id="2788"/>
    <lineage>
        <taxon>Eukaryota</taxon>
        <taxon>Rhodophyta</taxon>
        <taxon>Bangiophyceae</taxon>
        <taxon>Bangiales</taxon>
        <taxon>Bangiaceae</taxon>
        <taxon>Pyropia</taxon>
    </lineage>
</organism>
<name>A0ACC3CI99_PYRYE</name>
<reference evidence="1" key="1">
    <citation type="submission" date="2019-11" db="EMBL/GenBank/DDBJ databases">
        <title>Nori genome reveals adaptations in red seaweeds to the harsh intertidal environment.</title>
        <authorList>
            <person name="Wang D."/>
            <person name="Mao Y."/>
        </authorList>
    </citation>
    <scope>NUCLEOTIDE SEQUENCE</scope>
    <source>
        <tissue evidence="1">Gametophyte</tissue>
    </source>
</reference>
<sequence>MYRVWLEKGSADAHAARPPGSLPAGAGSPLSADSPAASSPSSGPVLGSEEDVVYQQVADTIAHEVGHAIGLRRNFRGSASIPWSQLTNTSFAETNGFITSIMAYLPLEPLPSASDGTPQRNFASPVLGAYDFAAIRFSYADWRSEEDAAAFGDLVADASLALGVDEDGTFDALSQQYDYITHRRRTSRTRCLVPLDGAMEVAAAQWVASELDPETGLLSAATAAALTPAVFVEPVSDECFRGDSCLARQLFLLALSPSNMRDSVLTALLDPIRLLSLRPNVASAAAAGEDPSRRLSVEKLFGLLSDTLLGVGGSRLPPPEVASAGSLFRDEAMNPWVGMLSAVATADFEDEGNNSAAVRAAAAWELSRIAEAVAGALAAAPGSVPLRGLRILTAAFLV</sequence>
<dbReference type="EMBL" id="CM020620">
    <property type="protein sequence ID" value="KAK1869830.1"/>
    <property type="molecule type" value="Genomic_DNA"/>
</dbReference>
<dbReference type="Proteomes" id="UP000798662">
    <property type="component" value="Chromosome 3"/>
</dbReference>
<protein>
    <submittedName>
        <fullName evidence="1">Uncharacterized protein</fullName>
    </submittedName>
</protein>
<proteinExistence type="predicted"/>
<evidence type="ECO:0000313" key="2">
    <source>
        <dbReference type="Proteomes" id="UP000798662"/>
    </source>
</evidence>
<comment type="caution">
    <text evidence="1">The sequence shown here is derived from an EMBL/GenBank/DDBJ whole genome shotgun (WGS) entry which is preliminary data.</text>
</comment>
<evidence type="ECO:0000313" key="1">
    <source>
        <dbReference type="EMBL" id="KAK1869830.1"/>
    </source>
</evidence>
<gene>
    <name evidence="1" type="ORF">I4F81_012295</name>
</gene>